<name>M3ARP5_PSEFD</name>
<dbReference type="GeneID" id="19333919"/>
<sequence>MSLRLQPELSYPERLATFDGYWDDAEASARQLAATGHVYDRPPLEALEEGSRCISCAAFAPRVASVRILEGPVGDNVTGFERHPARGFNLHHPQCTYLQSRIPLEVRVESAGTGAQFVDLRSKFERMSTYQPPDSQEQSATTAAVQTCSFFTLPTELRLQIYSYVMPKLDAETKIVPLNYSGRILTETNLLATCHAIYDEAIEMIFSNITYRFATSKELYIFLRRIGHRGRQLLQTPLPSLC</sequence>
<dbReference type="AlphaFoldDB" id="M3ARP5"/>
<evidence type="ECO:0000313" key="1">
    <source>
        <dbReference type="EMBL" id="EME79733.1"/>
    </source>
</evidence>
<dbReference type="VEuPathDB" id="FungiDB:MYCFIDRAFT_178296"/>
<dbReference type="InterPro" id="IPR038883">
    <property type="entry name" value="AN11006-like"/>
</dbReference>
<dbReference type="KEGG" id="pfj:MYCFIDRAFT_178296"/>
<dbReference type="PANTHER" id="PTHR42085">
    <property type="entry name" value="F-BOX DOMAIN-CONTAINING PROTEIN"/>
    <property type="match status" value="1"/>
</dbReference>
<evidence type="ECO:0000313" key="2">
    <source>
        <dbReference type="Proteomes" id="UP000016932"/>
    </source>
</evidence>
<dbReference type="RefSeq" id="XP_007930376.1">
    <property type="nucleotide sequence ID" value="XM_007932185.1"/>
</dbReference>
<evidence type="ECO:0008006" key="3">
    <source>
        <dbReference type="Google" id="ProtNLM"/>
    </source>
</evidence>
<dbReference type="OrthoDB" id="2951834at2759"/>
<keyword evidence="2" id="KW-1185">Reference proteome</keyword>
<gene>
    <name evidence="1" type="ORF">MYCFIDRAFT_178296</name>
</gene>
<protein>
    <recommendedName>
        <fullName evidence="3">F-box domain-containing protein</fullName>
    </recommendedName>
</protein>
<dbReference type="EMBL" id="KB446562">
    <property type="protein sequence ID" value="EME79733.1"/>
    <property type="molecule type" value="Genomic_DNA"/>
</dbReference>
<dbReference type="eggNOG" id="ENOG502RG58">
    <property type="taxonomic scope" value="Eukaryota"/>
</dbReference>
<organism evidence="1 2">
    <name type="scientific">Pseudocercospora fijiensis (strain CIRAD86)</name>
    <name type="common">Black leaf streak disease fungus</name>
    <name type="synonym">Mycosphaerella fijiensis</name>
    <dbReference type="NCBI Taxonomy" id="383855"/>
    <lineage>
        <taxon>Eukaryota</taxon>
        <taxon>Fungi</taxon>
        <taxon>Dikarya</taxon>
        <taxon>Ascomycota</taxon>
        <taxon>Pezizomycotina</taxon>
        <taxon>Dothideomycetes</taxon>
        <taxon>Dothideomycetidae</taxon>
        <taxon>Mycosphaerellales</taxon>
        <taxon>Mycosphaerellaceae</taxon>
        <taxon>Pseudocercospora</taxon>
    </lineage>
</organism>
<proteinExistence type="predicted"/>
<reference evidence="1 2" key="1">
    <citation type="journal article" date="2012" name="PLoS Pathog.">
        <title>Diverse lifestyles and strategies of plant pathogenesis encoded in the genomes of eighteen Dothideomycetes fungi.</title>
        <authorList>
            <person name="Ohm R.A."/>
            <person name="Feau N."/>
            <person name="Henrissat B."/>
            <person name="Schoch C.L."/>
            <person name="Horwitz B.A."/>
            <person name="Barry K.W."/>
            <person name="Condon B.J."/>
            <person name="Copeland A.C."/>
            <person name="Dhillon B."/>
            <person name="Glaser F."/>
            <person name="Hesse C.N."/>
            <person name="Kosti I."/>
            <person name="LaButti K."/>
            <person name="Lindquist E.A."/>
            <person name="Lucas S."/>
            <person name="Salamov A.A."/>
            <person name="Bradshaw R.E."/>
            <person name="Ciuffetti L."/>
            <person name="Hamelin R.C."/>
            <person name="Kema G.H.J."/>
            <person name="Lawrence C."/>
            <person name="Scott J.A."/>
            <person name="Spatafora J.W."/>
            <person name="Turgeon B.G."/>
            <person name="de Wit P.J.G.M."/>
            <person name="Zhong S."/>
            <person name="Goodwin S.B."/>
            <person name="Grigoriev I.V."/>
        </authorList>
    </citation>
    <scope>NUCLEOTIDE SEQUENCE [LARGE SCALE GENOMIC DNA]</scope>
    <source>
        <strain evidence="1 2">CIRAD86</strain>
    </source>
</reference>
<dbReference type="Proteomes" id="UP000016932">
    <property type="component" value="Unassembled WGS sequence"/>
</dbReference>
<accession>M3ARP5</accession>
<dbReference type="HOGENOM" id="CLU_068083_0_0_1"/>
<dbReference type="PANTHER" id="PTHR42085:SF2">
    <property type="entry name" value="F-BOX DOMAIN-CONTAINING PROTEIN"/>
    <property type="match status" value="1"/>
</dbReference>